<evidence type="ECO:0000313" key="3">
    <source>
        <dbReference type="Proteomes" id="UP001440984"/>
    </source>
</evidence>
<keyword evidence="3" id="KW-1185">Reference proteome</keyword>
<protein>
    <recommendedName>
        <fullName evidence="4">Transmembrane protein</fullName>
    </recommendedName>
</protein>
<evidence type="ECO:0000256" key="1">
    <source>
        <dbReference type="SAM" id="Phobius"/>
    </source>
</evidence>
<keyword evidence="1" id="KW-0472">Membrane</keyword>
<sequence>MSTSSTRTARLWRTIVPRRGSVARPSDRVQGGLLAFVVLVALAALPVAASVGSEVYAQQRVQSAQQLGERTRVTATLLGDGPPLAANTRTGVAGHGAPTDATWTLPDGTRRVGKVVADQGTLKGHQLDIWVDRAGTPTTPPLTGAAVVIDAVVLGLGLWLAALALLALGYRLAVFALDRRRFARWQHEWFAEQDRKTRS</sequence>
<organism evidence="2 3">
    <name type="scientific">Amycolatopsis melonis</name>
    <dbReference type="NCBI Taxonomy" id="3156488"/>
    <lineage>
        <taxon>Bacteria</taxon>
        <taxon>Bacillati</taxon>
        <taxon>Actinomycetota</taxon>
        <taxon>Actinomycetes</taxon>
        <taxon>Pseudonocardiales</taxon>
        <taxon>Pseudonocardiaceae</taxon>
        <taxon>Amycolatopsis</taxon>
    </lineage>
</organism>
<reference evidence="2 3" key="1">
    <citation type="submission" date="2024-05" db="EMBL/GenBank/DDBJ databases">
        <authorList>
            <person name="Zhao H."/>
            <person name="Xu Y."/>
            <person name="Lin S."/>
            <person name="Spain J.C."/>
            <person name="Zhou N.-Y."/>
        </authorList>
    </citation>
    <scope>NUCLEOTIDE SEQUENCE [LARGE SCALE GENOMIC DNA]</scope>
    <source>
        <strain evidence="2 3">NEAU-NG30</strain>
    </source>
</reference>
<dbReference type="RefSeq" id="WP_348947325.1">
    <property type="nucleotide sequence ID" value="NZ_JBDZYD010000001.1"/>
</dbReference>
<evidence type="ECO:0000313" key="2">
    <source>
        <dbReference type="EMBL" id="MEQ0557997.1"/>
    </source>
</evidence>
<dbReference type="PANTHER" id="PTHR42305">
    <property type="entry name" value="MEMBRANE PROTEIN RV1733C-RELATED"/>
    <property type="match status" value="1"/>
</dbReference>
<name>A0ABV0L6R2_9PSEU</name>
<gene>
    <name evidence="2" type="ORF">ABJI51_02855</name>
</gene>
<dbReference type="InterPro" id="IPR039708">
    <property type="entry name" value="MT1774/Rv1733c-like"/>
</dbReference>
<dbReference type="Proteomes" id="UP001440984">
    <property type="component" value="Unassembled WGS sequence"/>
</dbReference>
<accession>A0ABV0L6R2</accession>
<proteinExistence type="predicted"/>
<dbReference type="PANTHER" id="PTHR42305:SF1">
    <property type="entry name" value="MEMBRANE PROTEIN RV1733C-RELATED"/>
    <property type="match status" value="1"/>
</dbReference>
<evidence type="ECO:0008006" key="4">
    <source>
        <dbReference type="Google" id="ProtNLM"/>
    </source>
</evidence>
<keyword evidence="1" id="KW-0812">Transmembrane</keyword>
<keyword evidence="1" id="KW-1133">Transmembrane helix</keyword>
<dbReference type="EMBL" id="JBDZYD010000001">
    <property type="protein sequence ID" value="MEQ0557997.1"/>
    <property type="molecule type" value="Genomic_DNA"/>
</dbReference>
<comment type="caution">
    <text evidence="2">The sequence shown here is derived from an EMBL/GenBank/DDBJ whole genome shotgun (WGS) entry which is preliminary data.</text>
</comment>
<feature type="transmembrane region" description="Helical" evidence="1">
    <location>
        <begin position="156"/>
        <end position="177"/>
    </location>
</feature>